<dbReference type="PANTHER" id="PTHR30055">
    <property type="entry name" value="HTH-TYPE TRANSCRIPTIONAL REGULATOR RUTR"/>
    <property type="match status" value="1"/>
</dbReference>
<organism evidence="6 7">
    <name type="scientific">Candidatus Flavonifractor intestinipullorum</name>
    <dbReference type="NCBI Taxonomy" id="2838587"/>
    <lineage>
        <taxon>Bacteria</taxon>
        <taxon>Bacillati</taxon>
        <taxon>Bacillota</taxon>
        <taxon>Clostridia</taxon>
        <taxon>Eubacteriales</taxon>
        <taxon>Oscillospiraceae</taxon>
        <taxon>Flavonifractor</taxon>
    </lineage>
</organism>
<evidence type="ECO:0000313" key="6">
    <source>
        <dbReference type="EMBL" id="HJB57839.1"/>
    </source>
</evidence>
<name>A0A9D2S6G3_9FIRM</name>
<dbReference type="InterPro" id="IPR050109">
    <property type="entry name" value="HTH-type_TetR-like_transc_reg"/>
</dbReference>
<proteinExistence type="predicted"/>
<dbReference type="PRINTS" id="PR00455">
    <property type="entry name" value="HTHTETR"/>
</dbReference>
<evidence type="ECO:0000256" key="4">
    <source>
        <dbReference type="PROSITE-ProRule" id="PRU00335"/>
    </source>
</evidence>
<accession>A0A9D2S6G3</accession>
<dbReference type="GO" id="GO:0003700">
    <property type="term" value="F:DNA-binding transcription factor activity"/>
    <property type="evidence" value="ECO:0007669"/>
    <property type="project" value="TreeGrafter"/>
</dbReference>
<dbReference type="Pfam" id="PF00440">
    <property type="entry name" value="TetR_N"/>
    <property type="match status" value="1"/>
</dbReference>
<dbReference type="EMBL" id="DWYC01000087">
    <property type="protein sequence ID" value="HJB57839.1"/>
    <property type="molecule type" value="Genomic_DNA"/>
</dbReference>
<evidence type="ECO:0000313" key="7">
    <source>
        <dbReference type="Proteomes" id="UP000824208"/>
    </source>
</evidence>
<evidence type="ECO:0000256" key="2">
    <source>
        <dbReference type="ARBA" id="ARBA00023125"/>
    </source>
</evidence>
<reference evidence="6" key="1">
    <citation type="journal article" date="2021" name="PeerJ">
        <title>Extensive microbial diversity within the chicken gut microbiome revealed by metagenomics and culture.</title>
        <authorList>
            <person name="Gilroy R."/>
            <person name="Ravi A."/>
            <person name="Getino M."/>
            <person name="Pursley I."/>
            <person name="Horton D.L."/>
            <person name="Alikhan N.F."/>
            <person name="Baker D."/>
            <person name="Gharbi K."/>
            <person name="Hall N."/>
            <person name="Watson M."/>
            <person name="Adriaenssens E.M."/>
            <person name="Foster-Nyarko E."/>
            <person name="Jarju S."/>
            <person name="Secka A."/>
            <person name="Antonio M."/>
            <person name="Oren A."/>
            <person name="Chaudhuri R.R."/>
            <person name="La Ragione R."/>
            <person name="Hildebrand F."/>
            <person name="Pallen M.J."/>
        </authorList>
    </citation>
    <scope>NUCLEOTIDE SEQUENCE</scope>
    <source>
        <strain evidence="6">CHK189-11263</strain>
    </source>
</reference>
<sequence>MARPPYRPDQRNQILACFINAASEIMESEGMDALTLRRVAQKAGYNSATLYNYFKDLDHLTVYASMKYFEDYNRNLARYLADEKDDFQRLLFMWRFFCASAFRHPHAYYNLFYGKYSGELTEIIADYYKVFPDERSGLEGKVLEMLQSGSLAERNRMMLLPVLTESSFTPEEKELINEIILYCFKELLNQKLALGAEVDSQVLIERQLSYIHVVLRR</sequence>
<dbReference type="AlphaFoldDB" id="A0A9D2S6G3"/>
<evidence type="ECO:0000259" key="5">
    <source>
        <dbReference type="PROSITE" id="PS50977"/>
    </source>
</evidence>
<reference evidence="6" key="2">
    <citation type="submission" date="2021-04" db="EMBL/GenBank/DDBJ databases">
        <authorList>
            <person name="Gilroy R."/>
        </authorList>
    </citation>
    <scope>NUCLEOTIDE SEQUENCE</scope>
    <source>
        <strain evidence="6">CHK189-11263</strain>
    </source>
</reference>
<feature type="DNA-binding region" description="H-T-H motif" evidence="4">
    <location>
        <begin position="35"/>
        <end position="54"/>
    </location>
</feature>
<dbReference type="Gene3D" id="1.10.357.10">
    <property type="entry name" value="Tetracycline Repressor, domain 2"/>
    <property type="match status" value="1"/>
</dbReference>
<dbReference type="SUPFAM" id="SSF46689">
    <property type="entry name" value="Homeodomain-like"/>
    <property type="match status" value="1"/>
</dbReference>
<protein>
    <submittedName>
        <fullName evidence="6">TetR/AcrR family transcriptional regulator</fullName>
    </submittedName>
</protein>
<evidence type="ECO:0000256" key="3">
    <source>
        <dbReference type="ARBA" id="ARBA00023163"/>
    </source>
</evidence>
<dbReference type="PANTHER" id="PTHR30055:SF234">
    <property type="entry name" value="HTH-TYPE TRANSCRIPTIONAL REGULATOR BETI"/>
    <property type="match status" value="1"/>
</dbReference>
<keyword evidence="3" id="KW-0804">Transcription</keyword>
<evidence type="ECO:0000256" key="1">
    <source>
        <dbReference type="ARBA" id="ARBA00023015"/>
    </source>
</evidence>
<keyword evidence="1" id="KW-0805">Transcription regulation</keyword>
<dbReference type="GO" id="GO:0000976">
    <property type="term" value="F:transcription cis-regulatory region binding"/>
    <property type="evidence" value="ECO:0007669"/>
    <property type="project" value="TreeGrafter"/>
</dbReference>
<keyword evidence="2 4" id="KW-0238">DNA-binding</keyword>
<feature type="domain" description="HTH tetR-type" evidence="5">
    <location>
        <begin position="12"/>
        <end position="72"/>
    </location>
</feature>
<dbReference type="InterPro" id="IPR009057">
    <property type="entry name" value="Homeodomain-like_sf"/>
</dbReference>
<dbReference type="PROSITE" id="PS50977">
    <property type="entry name" value="HTH_TETR_2"/>
    <property type="match status" value="1"/>
</dbReference>
<dbReference type="InterPro" id="IPR001647">
    <property type="entry name" value="HTH_TetR"/>
</dbReference>
<dbReference type="Proteomes" id="UP000824208">
    <property type="component" value="Unassembled WGS sequence"/>
</dbReference>
<gene>
    <name evidence="6" type="ORF">H9714_09840</name>
</gene>
<comment type="caution">
    <text evidence="6">The sequence shown here is derived from an EMBL/GenBank/DDBJ whole genome shotgun (WGS) entry which is preliminary data.</text>
</comment>